<keyword evidence="3" id="KW-1185">Reference proteome</keyword>
<keyword evidence="1" id="KW-1133">Transmembrane helix</keyword>
<gene>
    <name evidence="2" type="primary">Contig1578.g1724</name>
    <name evidence="2" type="ORF">STYLEM_18745</name>
</gene>
<sequence>MHLSLLNLVYVVHVQPFQNRGNNSLEIFNEICGLIVIYHFLIFNEFNDNATLEYNLGWAIVFIVLFDILTNTFVIAIQTLLRVKDIIWKKCQAKTIIYSQKSGTAVQENNSATLFGQGQNNMKKQQDNVNNLGTENALIDLNQILTNDIALMNQPLHNNIRKKRKRLSFNQKNKNLSKKKKSELNQMIIQQIPDQVLTKKDDQLKIQQKFKDQKLERLFDIHSIQLEQEQKPSQQIQNDILPSNHQNQDKIDKLVIANHQLQKKSDHKKSKNSNRFRNVVPLMQLQLSKYNSQNKAVKYRQAKQDSYEQIQTICTENYLKGNGN</sequence>
<keyword evidence="1" id="KW-0812">Transmembrane</keyword>
<accession>A0A078B5V8</accession>
<evidence type="ECO:0000313" key="3">
    <source>
        <dbReference type="Proteomes" id="UP000039865"/>
    </source>
</evidence>
<evidence type="ECO:0000256" key="1">
    <source>
        <dbReference type="SAM" id="Phobius"/>
    </source>
</evidence>
<reference evidence="2 3" key="1">
    <citation type="submission" date="2014-06" db="EMBL/GenBank/DDBJ databases">
        <authorList>
            <person name="Swart Estienne"/>
        </authorList>
    </citation>
    <scope>NUCLEOTIDE SEQUENCE [LARGE SCALE GENOMIC DNA]</scope>
    <source>
        <strain evidence="2 3">130c</strain>
    </source>
</reference>
<protein>
    <recommendedName>
        <fullName evidence="4">Transmembrane protein</fullName>
    </recommendedName>
</protein>
<name>A0A078B5V8_STYLE</name>
<organism evidence="2 3">
    <name type="scientific">Stylonychia lemnae</name>
    <name type="common">Ciliate</name>
    <dbReference type="NCBI Taxonomy" id="5949"/>
    <lineage>
        <taxon>Eukaryota</taxon>
        <taxon>Sar</taxon>
        <taxon>Alveolata</taxon>
        <taxon>Ciliophora</taxon>
        <taxon>Intramacronucleata</taxon>
        <taxon>Spirotrichea</taxon>
        <taxon>Stichotrichia</taxon>
        <taxon>Sporadotrichida</taxon>
        <taxon>Oxytrichidae</taxon>
        <taxon>Stylonychinae</taxon>
        <taxon>Stylonychia</taxon>
    </lineage>
</organism>
<dbReference type="AlphaFoldDB" id="A0A078B5V8"/>
<dbReference type="InParanoid" id="A0A078B5V8"/>
<evidence type="ECO:0000313" key="2">
    <source>
        <dbReference type="EMBL" id="CDW89611.1"/>
    </source>
</evidence>
<proteinExistence type="predicted"/>
<dbReference type="EMBL" id="CCKQ01017713">
    <property type="protein sequence ID" value="CDW89611.1"/>
    <property type="molecule type" value="Genomic_DNA"/>
</dbReference>
<evidence type="ECO:0008006" key="4">
    <source>
        <dbReference type="Google" id="ProtNLM"/>
    </source>
</evidence>
<feature type="transmembrane region" description="Helical" evidence="1">
    <location>
        <begin position="56"/>
        <end position="81"/>
    </location>
</feature>
<keyword evidence="1" id="KW-0472">Membrane</keyword>
<feature type="transmembrane region" description="Helical" evidence="1">
    <location>
        <begin position="27"/>
        <end position="44"/>
    </location>
</feature>
<dbReference type="Proteomes" id="UP000039865">
    <property type="component" value="Unassembled WGS sequence"/>
</dbReference>